<keyword evidence="2" id="KW-0812">Transmembrane</keyword>
<feature type="transmembrane region" description="Helical" evidence="2">
    <location>
        <begin position="526"/>
        <end position="551"/>
    </location>
</feature>
<dbReference type="Proteomes" id="UP001206925">
    <property type="component" value="Unassembled WGS sequence"/>
</dbReference>
<dbReference type="InterPro" id="IPR036770">
    <property type="entry name" value="Ankyrin_rpt-contain_sf"/>
</dbReference>
<keyword evidence="2" id="KW-1133">Transmembrane helix</keyword>
<evidence type="ECO:0000313" key="5">
    <source>
        <dbReference type="Proteomes" id="UP001206925"/>
    </source>
</evidence>
<feature type="domain" description="PGG" evidence="3">
    <location>
        <begin position="406"/>
        <end position="518"/>
    </location>
</feature>
<dbReference type="InterPro" id="IPR026961">
    <property type="entry name" value="PGG_dom"/>
</dbReference>
<evidence type="ECO:0000313" key="4">
    <source>
        <dbReference type="EMBL" id="KAI7756165.1"/>
    </source>
</evidence>
<feature type="transmembrane region" description="Helical" evidence="2">
    <location>
        <begin position="451"/>
        <end position="474"/>
    </location>
</feature>
<reference evidence="4" key="1">
    <citation type="submission" date="2022-06" db="EMBL/GenBank/DDBJ databases">
        <title>Uncovering the hologenomic basis of an extraordinary plant invasion.</title>
        <authorList>
            <person name="Bieker V.C."/>
            <person name="Martin M.D."/>
            <person name="Gilbert T."/>
            <person name="Hodgins K."/>
            <person name="Battlay P."/>
            <person name="Petersen B."/>
            <person name="Wilson J."/>
        </authorList>
    </citation>
    <scope>NUCLEOTIDE SEQUENCE</scope>
    <source>
        <strain evidence="4">AA19_3_7</strain>
        <tissue evidence="4">Leaf</tissue>
    </source>
</reference>
<dbReference type="Pfam" id="PF12796">
    <property type="entry name" value="Ank_2"/>
    <property type="match status" value="1"/>
</dbReference>
<feature type="transmembrane region" description="Helical" evidence="2">
    <location>
        <begin position="194"/>
        <end position="213"/>
    </location>
</feature>
<dbReference type="SMART" id="SM00248">
    <property type="entry name" value="ANK"/>
    <property type="match status" value="6"/>
</dbReference>
<protein>
    <recommendedName>
        <fullName evidence="3">PGG domain-containing protein</fullName>
    </recommendedName>
</protein>
<feature type="transmembrane region" description="Helical" evidence="2">
    <location>
        <begin position="833"/>
        <end position="857"/>
    </location>
</feature>
<feature type="transmembrane region" description="Helical" evidence="2">
    <location>
        <begin position="795"/>
        <end position="813"/>
    </location>
</feature>
<dbReference type="PANTHER" id="PTHR24177">
    <property type="entry name" value="CASKIN"/>
    <property type="match status" value="1"/>
</dbReference>
<gene>
    <name evidence="4" type="ORF">M8C21_018945</name>
</gene>
<sequence length="872" mass="98282">MLKRDGSLATKEIDYDGNTILHIAVGVGHNDFVREMLSYLNEDQVLEQRASSDGSTTLHVAAIVGNTYAAKLLVRKNKQLLEIKDMQGDDPLHKAYKNMQFDTIEYLLEAVYDYPETNSQTSQPSSVDGPDEETGIRLLINAISAKQYSFAAMLVKKFPGLASKDHEEVLTAIAKNFPSELHFKEKLICPLHSAFSFIWFLMLMVYFPILPLYSLCWKGAKILVEPIKQIENKKKEWDEANELLELVCEKIDSKYKGKHHSCYTRPFFEAACHNAYKVVNEILSRSPDILDLQDKNGYDIIKLAIIHRSEKIYNLIYDIGERKNLYRTSEYPFGNNILHLSGKLAPSSVLNKISGAALQLQRELQWREEVKKLVLPKDINKENRFKETPDMIFTREHKHLVKEGEQWMKTTAESCSIAAALISTIVFSAAITVPGGNNQEKGTPLFEKESAFIVFAVSDAISLFSSLTALLVFLSILTTRFAEEDFLFNLPRRLFIGLFSLLLSTTAMMVAFSATLFLVFSDEKLWILAPICGSAIIPIAFFVGLQFPLMVDLFRNTRYSQNAPTPGTGASSSFLTTVRSTSDDQPQPSNNQKSNTTHIRLPPFIALCPKLVGQKLEKLYPSFPEHCDLFSCTPGLFIHMVSHIDGLLPNPSTLFPLLAGRKDTRSPDMLDLQDENGNVIIKLAIRHRSEKIYNLIYDIGERKNLYRTSKYPFGNNILHLARKLAPSSVLNKITGAALQLQRELQWRENVKNLVLPGDLNKENDFKETPDMVFTREHNNLVKEGEQWMKTTAESCGIVAALITTIVFAAVITVPGGNNQEKGTPLFEKESAFIVFAISDAISLFSSLIALMVFLSILTTRFAEKDFLFNLPR</sequence>
<dbReference type="PANTHER" id="PTHR24177:SF475">
    <property type="entry name" value="ANKYRIN REPEAT-CONTAINING DOMAIN, PGG DOMAIN PROTEIN-RELATED"/>
    <property type="match status" value="1"/>
</dbReference>
<feature type="transmembrane region" description="Helical" evidence="2">
    <location>
        <begin position="494"/>
        <end position="520"/>
    </location>
</feature>
<keyword evidence="2" id="KW-0472">Membrane</keyword>
<proteinExistence type="predicted"/>
<organism evidence="4 5">
    <name type="scientific">Ambrosia artemisiifolia</name>
    <name type="common">Common ragweed</name>
    <dbReference type="NCBI Taxonomy" id="4212"/>
    <lineage>
        <taxon>Eukaryota</taxon>
        <taxon>Viridiplantae</taxon>
        <taxon>Streptophyta</taxon>
        <taxon>Embryophyta</taxon>
        <taxon>Tracheophyta</taxon>
        <taxon>Spermatophyta</taxon>
        <taxon>Magnoliopsida</taxon>
        <taxon>eudicotyledons</taxon>
        <taxon>Gunneridae</taxon>
        <taxon>Pentapetalae</taxon>
        <taxon>asterids</taxon>
        <taxon>campanulids</taxon>
        <taxon>Asterales</taxon>
        <taxon>Asteraceae</taxon>
        <taxon>Asteroideae</taxon>
        <taxon>Heliantheae alliance</taxon>
        <taxon>Heliantheae</taxon>
        <taxon>Ambrosia</taxon>
    </lineage>
</organism>
<evidence type="ECO:0000259" key="3">
    <source>
        <dbReference type="Pfam" id="PF13962"/>
    </source>
</evidence>
<evidence type="ECO:0000256" key="2">
    <source>
        <dbReference type="SAM" id="Phobius"/>
    </source>
</evidence>
<accession>A0AAD5DB19</accession>
<dbReference type="Pfam" id="PF13962">
    <property type="entry name" value="PGG"/>
    <property type="match status" value="2"/>
</dbReference>
<comment type="caution">
    <text evidence="4">The sequence shown here is derived from an EMBL/GenBank/DDBJ whole genome shotgun (WGS) entry which is preliminary data.</text>
</comment>
<dbReference type="Gene3D" id="1.25.40.20">
    <property type="entry name" value="Ankyrin repeat-containing domain"/>
    <property type="match status" value="1"/>
</dbReference>
<dbReference type="SUPFAM" id="SSF48403">
    <property type="entry name" value="Ankyrin repeat"/>
    <property type="match status" value="2"/>
</dbReference>
<keyword evidence="5" id="KW-1185">Reference proteome</keyword>
<name>A0AAD5DB19_AMBAR</name>
<dbReference type="InterPro" id="IPR002110">
    <property type="entry name" value="Ankyrin_rpt"/>
</dbReference>
<dbReference type="AlphaFoldDB" id="A0AAD5DB19"/>
<feature type="region of interest" description="Disordered" evidence="1">
    <location>
        <begin position="564"/>
        <end position="597"/>
    </location>
</feature>
<evidence type="ECO:0000256" key="1">
    <source>
        <dbReference type="SAM" id="MobiDB-lite"/>
    </source>
</evidence>
<feature type="transmembrane region" description="Helical" evidence="2">
    <location>
        <begin position="412"/>
        <end position="431"/>
    </location>
</feature>
<feature type="domain" description="PGG" evidence="3">
    <location>
        <begin position="786"/>
        <end position="857"/>
    </location>
</feature>
<dbReference type="GO" id="GO:0016020">
    <property type="term" value="C:membrane"/>
    <property type="evidence" value="ECO:0007669"/>
    <property type="project" value="TreeGrafter"/>
</dbReference>
<dbReference type="EMBL" id="JAMZMK010000534">
    <property type="protein sequence ID" value="KAI7756165.1"/>
    <property type="molecule type" value="Genomic_DNA"/>
</dbReference>